<feature type="domain" description="Calcineurin-like phosphoesterase" evidence="1">
    <location>
        <begin position="279"/>
        <end position="503"/>
    </location>
</feature>
<organism evidence="2 3">
    <name type="scientific">Kluyveromyces dobzhanskii CBS 2104</name>
    <dbReference type="NCBI Taxonomy" id="1427455"/>
    <lineage>
        <taxon>Eukaryota</taxon>
        <taxon>Fungi</taxon>
        <taxon>Dikarya</taxon>
        <taxon>Ascomycota</taxon>
        <taxon>Saccharomycotina</taxon>
        <taxon>Saccharomycetes</taxon>
        <taxon>Saccharomycetales</taxon>
        <taxon>Saccharomycetaceae</taxon>
        <taxon>Kluyveromyces</taxon>
    </lineage>
</organism>
<keyword evidence="3" id="KW-1185">Reference proteome</keyword>
<evidence type="ECO:0000313" key="2">
    <source>
        <dbReference type="EMBL" id="CDO94237.1"/>
    </source>
</evidence>
<dbReference type="InterPro" id="IPR004843">
    <property type="entry name" value="Calcineurin-like_PHP"/>
</dbReference>
<gene>
    <name evidence="2" type="ORF">KLDO_g2511</name>
</gene>
<name>A0A0A8L819_9SACH</name>
<reference evidence="2 3" key="1">
    <citation type="submission" date="2014-03" db="EMBL/GenBank/DDBJ databases">
        <title>The genome of Kluyveromyces dobzhanskii.</title>
        <authorList>
            <person name="Nystedt B."/>
            <person name="Astrom S."/>
        </authorList>
    </citation>
    <scope>NUCLEOTIDE SEQUENCE [LARGE SCALE GENOMIC DNA]</scope>
    <source>
        <strain evidence="2 3">CBS 2104</strain>
    </source>
</reference>
<accession>A0A0A8L819</accession>
<dbReference type="EMBL" id="CCBQ010000037">
    <property type="protein sequence ID" value="CDO94237.1"/>
    <property type="molecule type" value="Genomic_DNA"/>
</dbReference>
<dbReference type="SUPFAM" id="SSF56300">
    <property type="entry name" value="Metallo-dependent phosphatases"/>
    <property type="match status" value="1"/>
</dbReference>
<dbReference type="Proteomes" id="UP000031516">
    <property type="component" value="Unassembled WGS sequence"/>
</dbReference>
<evidence type="ECO:0000313" key="3">
    <source>
        <dbReference type="Proteomes" id="UP000031516"/>
    </source>
</evidence>
<dbReference type="PANTHER" id="PTHR32440:SF0">
    <property type="entry name" value="PHOSPHATASE DCR2-RELATED"/>
    <property type="match status" value="1"/>
</dbReference>
<proteinExistence type="predicted"/>
<dbReference type="GO" id="GO:0005737">
    <property type="term" value="C:cytoplasm"/>
    <property type="evidence" value="ECO:0007669"/>
    <property type="project" value="TreeGrafter"/>
</dbReference>
<dbReference type="InterPro" id="IPR029052">
    <property type="entry name" value="Metallo-depent_PP-like"/>
</dbReference>
<evidence type="ECO:0000259" key="1">
    <source>
        <dbReference type="Pfam" id="PF00149"/>
    </source>
</evidence>
<dbReference type="Pfam" id="PF00149">
    <property type="entry name" value="Metallophos"/>
    <property type="match status" value="1"/>
</dbReference>
<dbReference type="OrthoDB" id="783096at2759"/>
<dbReference type="CDD" id="cd07383">
    <property type="entry name" value="MPP_Dcr2"/>
    <property type="match status" value="1"/>
</dbReference>
<comment type="caution">
    <text evidence="2">The sequence shown here is derived from an EMBL/GenBank/DDBJ whole genome shotgun (WGS) entry which is preliminary data.</text>
</comment>
<dbReference type="AlphaFoldDB" id="A0A0A8L819"/>
<dbReference type="GO" id="GO:0004721">
    <property type="term" value="F:phosphoprotein phosphatase activity"/>
    <property type="evidence" value="ECO:0007669"/>
    <property type="project" value="TreeGrafter"/>
</dbReference>
<protein>
    <submittedName>
        <fullName evidence="2">WGS project CCBQ000000000 data, contig 00106</fullName>
    </submittedName>
</protein>
<dbReference type="PANTHER" id="PTHR32440">
    <property type="entry name" value="PHOSPHATASE DCR2-RELATED-RELATED"/>
    <property type="match status" value="1"/>
</dbReference>
<sequence length="578" mass="67128">MLHTRRILLYTKRLFVLWICFLLITSWSVIRKHFKNLNGPVPELVVSGQVQNTELRVRDVRVSRCYSWYSNCDAIWDYNLKDDLVTWYRIDLEKTLDTSIARGFGWKSYLYWQPFHSNEYGQAVVDVAISLTGLPLGLANERYGKIKNNDIDGYHVHSKSDYDMFVKSSSSSGDDQDLKWSAKFGNQLEDWFWKGNGVWCKYGSRSSGIKDIRAYIGEDFIETRPQWKEMVHCLPRYGNLKPISISYKKSHHLGSSADQGKDLSQQVEQSLVMKRPDYKILQITDLHFGRQVISDPKNEKPDSFFRFDWPNVQFIQSVIRNERPDLAVITGHIFDDFNKDVDYETQILKMVAPIISNGIPFFFTWGETEAVEEHKDKIINFMKSLPFCLNKFDADNSTNLVFPLLSPLQPNGIQKQIGTIFAFDSNVSESFNFLSKFQRPPESVFNVAFQHLPLREYRPQGSFALIGNYEDKKPLDNIPDTKEFRNLLGEKEIKAISCGHEHGNDCCVFSDSKQQKLQNDMWLCYGGVSGYDPVYDSKVRVFKVDTTKYDLTTWKRSMKDVSKVSDYQYVWSRAKNSQ</sequence>
<dbReference type="Gene3D" id="3.60.21.10">
    <property type="match status" value="1"/>
</dbReference>